<gene>
    <name evidence="2" type="ORF">ACFQS8_11065</name>
</gene>
<reference evidence="3" key="1">
    <citation type="journal article" date="2019" name="Int. J. Syst. Evol. Microbiol.">
        <title>The Global Catalogue of Microorganisms (GCM) 10K type strain sequencing project: providing services to taxonomists for standard genome sequencing and annotation.</title>
        <authorList>
            <consortium name="The Broad Institute Genomics Platform"/>
            <consortium name="The Broad Institute Genome Sequencing Center for Infectious Disease"/>
            <person name="Wu L."/>
            <person name="Ma J."/>
        </authorList>
    </citation>
    <scope>NUCLEOTIDE SEQUENCE [LARGE SCALE GENOMIC DNA]</scope>
    <source>
        <strain evidence="3">CCUG 51308</strain>
    </source>
</reference>
<evidence type="ECO:0000313" key="2">
    <source>
        <dbReference type="EMBL" id="MFC7292158.1"/>
    </source>
</evidence>
<evidence type="ECO:0000313" key="3">
    <source>
        <dbReference type="Proteomes" id="UP001596492"/>
    </source>
</evidence>
<dbReference type="Pfam" id="PF07027">
    <property type="entry name" value="DUF1318"/>
    <property type="match status" value="1"/>
</dbReference>
<proteinExistence type="predicted"/>
<feature type="chain" id="PRO_5045693181" evidence="1">
    <location>
        <begin position="21"/>
        <end position="114"/>
    </location>
</feature>
<comment type="caution">
    <text evidence="2">The sequence shown here is derived from an EMBL/GenBank/DDBJ whole genome shotgun (WGS) entry which is preliminary data.</text>
</comment>
<evidence type="ECO:0000256" key="1">
    <source>
        <dbReference type="SAM" id="SignalP"/>
    </source>
</evidence>
<dbReference type="EMBL" id="JBHTBR010000005">
    <property type="protein sequence ID" value="MFC7292158.1"/>
    <property type="molecule type" value="Genomic_DNA"/>
</dbReference>
<sequence length="114" mass="12738">MRVIAYVVLLLIANQAFVGAAIAHPQLDDAKRSGQIGERFDGYIGLVDAAGADVELKRFVDDINARRREAYTRLSEETGKSMTSIARKTAEKQIEKAQMGEFVMYDTGNWKLKQ</sequence>
<organism evidence="2 3">
    <name type="scientific">Hirschia litorea</name>
    <dbReference type="NCBI Taxonomy" id="1199156"/>
    <lineage>
        <taxon>Bacteria</taxon>
        <taxon>Pseudomonadati</taxon>
        <taxon>Pseudomonadota</taxon>
        <taxon>Alphaproteobacteria</taxon>
        <taxon>Hyphomonadales</taxon>
        <taxon>Hyphomonadaceae</taxon>
        <taxon>Hirschia</taxon>
    </lineage>
</organism>
<keyword evidence="3" id="KW-1185">Reference proteome</keyword>
<keyword evidence="1" id="KW-0732">Signal</keyword>
<protein>
    <submittedName>
        <fullName evidence="2">YdbL family protein</fullName>
    </submittedName>
</protein>
<dbReference type="RefSeq" id="WP_382167396.1">
    <property type="nucleotide sequence ID" value="NZ_JBHTBR010000005.1"/>
</dbReference>
<accession>A0ABW2IMG5</accession>
<feature type="signal peptide" evidence="1">
    <location>
        <begin position="1"/>
        <end position="20"/>
    </location>
</feature>
<dbReference type="Proteomes" id="UP001596492">
    <property type="component" value="Unassembled WGS sequence"/>
</dbReference>
<dbReference type="InterPro" id="IPR008309">
    <property type="entry name" value="YdbL"/>
</dbReference>
<name>A0ABW2IMG5_9PROT</name>